<dbReference type="PANTHER" id="PTHR47506:SF7">
    <property type="entry name" value="TRANSCRIPTIONAL REGULATORY PROTEIN"/>
    <property type="match status" value="1"/>
</dbReference>
<reference evidence="6 7" key="1">
    <citation type="submission" date="2015-05" db="EMBL/GenBank/DDBJ databases">
        <authorList>
            <person name="Tang B."/>
            <person name="Yu Y."/>
        </authorList>
    </citation>
    <scope>NUCLEOTIDE SEQUENCE [LARGE SCALE GENOMIC DNA]</scope>
    <source>
        <strain evidence="6 7">DSM 7029</strain>
    </source>
</reference>
<keyword evidence="1" id="KW-0805">Transcription regulation</keyword>
<dbReference type="SUPFAM" id="SSF46689">
    <property type="entry name" value="Homeodomain-like"/>
    <property type="match status" value="1"/>
</dbReference>
<evidence type="ECO:0000256" key="4">
    <source>
        <dbReference type="PROSITE-ProRule" id="PRU00335"/>
    </source>
</evidence>
<evidence type="ECO:0000313" key="6">
    <source>
        <dbReference type="EMBL" id="AKJ30051.1"/>
    </source>
</evidence>
<evidence type="ECO:0000256" key="1">
    <source>
        <dbReference type="ARBA" id="ARBA00023015"/>
    </source>
</evidence>
<evidence type="ECO:0000259" key="5">
    <source>
        <dbReference type="PROSITE" id="PS50977"/>
    </source>
</evidence>
<feature type="domain" description="HTH tetR-type" evidence="5">
    <location>
        <begin position="1"/>
        <end position="57"/>
    </location>
</feature>
<dbReference type="Proteomes" id="UP000035352">
    <property type="component" value="Chromosome"/>
</dbReference>
<dbReference type="InterPro" id="IPR001647">
    <property type="entry name" value="HTH_TetR"/>
</dbReference>
<dbReference type="InterPro" id="IPR036271">
    <property type="entry name" value="Tet_transcr_reg_TetR-rel_C_sf"/>
</dbReference>
<dbReference type="Gene3D" id="1.10.357.10">
    <property type="entry name" value="Tetracycline Repressor, domain 2"/>
    <property type="match status" value="1"/>
</dbReference>
<dbReference type="KEGG" id="pbh:AAW51_3360"/>
<evidence type="ECO:0000256" key="2">
    <source>
        <dbReference type="ARBA" id="ARBA00023125"/>
    </source>
</evidence>
<dbReference type="AlphaFoldDB" id="A0A0G3BRP8"/>
<dbReference type="PROSITE" id="PS50977">
    <property type="entry name" value="HTH_TETR_2"/>
    <property type="match status" value="1"/>
</dbReference>
<dbReference type="InterPro" id="IPR009057">
    <property type="entry name" value="Homeodomain-like_sf"/>
</dbReference>
<evidence type="ECO:0000256" key="3">
    <source>
        <dbReference type="ARBA" id="ARBA00023163"/>
    </source>
</evidence>
<name>A0A0G3BRP8_9BURK</name>
<dbReference type="PATRIC" id="fig|413882.6.peg.3508"/>
<dbReference type="GO" id="GO:0003677">
    <property type="term" value="F:DNA binding"/>
    <property type="evidence" value="ECO:0007669"/>
    <property type="project" value="UniProtKB-UniRule"/>
</dbReference>
<dbReference type="Gene3D" id="1.10.10.60">
    <property type="entry name" value="Homeodomain-like"/>
    <property type="match status" value="1"/>
</dbReference>
<dbReference type="SUPFAM" id="SSF48498">
    <property type="entry name" value="Tetracyclin repressor-like, C-terminal domain"/>
    <property type="match status" value="1"/>
</dbReference>
<keyword evidence="2 4" id="KW-0238">DNA-binding</keyword>
<accession>A0A0G3BRP8</accession>
<dbReference type="PRINTS" id="PR00455">
    <property type="entry name" value="HTHTETR"/>
</dbReference>
<organism evidence="6 7">
    <name type="scientific">Caldimonas brevitalea</name>
    <dbReference type="NCBI Taxonomy" id="413882"/>
    <lineage>
        <taxon>Bacteria</taxon>
        <taxon>Pseudomonadati</taxon>
        <taxon>Pseudomonadota</taxon>
        <taxon>Betaproteobacteria</taxon>
        <taxon>Burkholderiales</taxon>
        <taxon>Sphaerotilaceae</taxon>
        <taxon>Caldimonas</taxon>
    </lineage>
</organism>
<dbReference type="PANTHER" id="PTHR47506">
    <property type="entry name" value="TRANSCRIPTIONAL REGULATORY PROTEIN"/>
    <property type="match status" value="1"/>
</dbReference>
<proteinExistence type="predicted"/>
<gene>
    <name evidence="6" type="ORF">AAW51_3360</name>
</gene>
<dbReference type="EMBL" id="CP011371">
    <property type="protein sequence ID" value="AKJ30051.1"/>
    <property type="molecule type" value="Genomic_DNA"/>
</dbReference>
<sequence length="185" mass="19556">MRILLAAGRGFRKRGYEGIGVDGLAKEAGVTSGAFYVHFGSKAEAFKEAVLAGLRDLQAGVERFQAEHGPGWIEAFVDFYLSDKRTCDLSEACALQSLTPEVVRAEATVRDLYQSELAKVIDVIAKGLPQPNAAERRNSAWALISMLSGAVTIARAMHDAPQAAKVAKAVRPAAIAVARSASGAG</sequence>
<dbReference type="STRING" id="413882.AAW51_3360"/>
<keyword evidence="7" id="KW-1185">Reference proteome</keyword>
<dbReference type="RefSeq" id="WP_238947618.1">
    <property type="nucleotide sequence ID" value="NZ_CP011371.1"/>
</dbReference>
<feature type="DNA-binding region" description="H-T-H motif" evidence="4">
    <location>
        <begin position="20"/>
        <end position="39"/>
    </location>
</feature>
<keyword evidence="3" id="KW-0804">Transcription</keyword>
<protein>
    <submittedName>
        <fullName evidence="6">Transcriptional regulator, TetR family</fullName>
    </submittedName>
</protein>
<dbReference type="Pfam" id="PF00440">
    <property type="entry name" value="TetR_N"/>
    <property type="match status" value="1"/>
</dbReference>
<evidence type="ECO:0000313" key="7">
    <source>
        <dbReference type="Proteomes" id="UP000035352"/>
    </source>
</evidence>